<gene>
    <name evidence="1" type="ORF">LCGC14_2350750</name>
</gene>
<sequence>MADEKRQIKVDTSIKVKLDNCARCLLCWKDDRDEQPVCCAAVPNMFESDLRLDDVRQLDEYGSHCRTPPDWCPLRRGKVIVEGEL</sequence>
<comment type="caution">
    <text evidence="1">The sequence shown here is derived from an EMBL/GenBank/DDBJ whole genome shotgun (WGS) entry which is preliminary data.</text>
</comment>
<name>A0A0F9C9V7_9ZZZZ</name>
<accession>A0A0F9C9V7</accession>
<evidence type="ECO:0000313" key="1">
    <source>
        <dbReference type="EMBL" id="KKL45924.1"/>
    </source>
</evidence>
<reference evidence="1" key="1">
    <citation type="journal article" date="2015" name="Nature">
        <title>Complex archaea that bridge the gap between prokaryotes and eukaryotes.</title>
        <authorList>
            <person name="Spang A."/>
            <person name="Saw J.H."/>
            <person name="Jorgensen S.L."/>
            <person name="Zaremba-Niedzwiedzka K."/>
            <person name="Martijn J."/>
            <person name="Lind A.E."/>
            <person name="van Eijk R."/>
            <person name="Schleper C."/>
            <person name="Guy L."/>
            <person name="Ettema T.J."/>
        </authorList>
    </citation>
    <scope>NUCLEOTIDE SEQUENCE</scope>
</reference>
<proteinExistence type="predicted"/>
<organism evidence="1">
    <name type="scientific">marine sediment metagenome</name>
    <dbReference type="NCBI Taxonomy" id="412755"/>
    <lineage>
        <taxon>unclassified sequences</taxon>
        <taxon>metagenomes</taxon>
        <taxon>ecological metagenomes</taxon>
    </lineage>
</organism>
<dbReference type="AlphaFoldDB" id="A0A0F9C9V7"/>
<protein>
    <submittedName>
        <fullName evidence="1">Uncharacterized protein</fullName>
    </submittedName>
</protein>
<dbReference type="EMBL" id="LAZR01034215">
    <property type="protein sequence ID" value="KKL45924.1"/>
    <property type="molecule type" value="Genomic_DNA"/>
</dbReference>